<accession>A0AA39HX73</accession>
<dbReference type="EMBL" id="JAUCMV010000003">
    <property type="protein sequence ID" value="KAK0413766.1"/>
    <property type="molecule type" value="Genomic_DNA"/>
</dbReference>
<proteinExistence type="predicted"/>
<evidence type="ECO:0008006" key="4">
    <source>
        <dbReference type="Google" id="ProtNLM"/>
    </source>
</evidence>
<feature type="transmembrane region" description="Helical" evidence="1">
    <location>
        <begin position="53"/>
        <end position="73"/>
    </location>
</feature>
<organism evidence="2 3">
    <name type="scientific">Steinernema hermaphroditum</name>
    <dbReference type="NCBI Taxonomy" id="289476"/>
    <lineage>
        <taxon>Eukaryota</taxon>
        <taxon>Metazoa</taxon>
        <taxon>Ecdysozoa</taxon>
        <taxon>Nematoda</taxon>
        <taxon>Chromadorea</taxon>
        <taxon>Rhabditida</taxon>
        <taxon>Tylenchina</taxon>
        <taxon>Panagrolaimomorpha</taxon>
        <taxon>Strongyloidoidea</taxon>
        <taxon>Steinernematidae</taxon>
        <taxon>Steinernema</taxon>
    </lineage>
</organism>
<name>A0AA39HX73_9BILA</name>
<dbReference type="Proteomes" id="UP001175271">
    <property type="component" value="Unassembled WGS sequence"/>
</dbReference>
<keyword evidence="1" id="KW-0812">Transmembrane</keyword>
<keyword evidence="1" id="KW-1133">Transmembrane helix</keyword>
<keyword evidence="3" id="KW-1185">Reference proteome</keyword>
<evidence type="ECO:0000313" key="2">
    <source>
        <dbReference type="EMBL" id="KAK0413766.1"/>
    </source>
</evidence>
<protein>
    <recommendedName>
        <fullName evidence="4">7TM GPCR serpentine receptor class x (Srx) domain-containing protein</fullName>
    </recommendedName>
</protein>
<keyword evidence="1" id="KW-0472">Membrane</keyword>
<evidence type="ECO:0000256" key="1">
    <source>
        <dbReference type="SAM" id="Phobius"/>
    </source>
</evidence>
<feature type="transmembrane region" description="Helical" evidence="1">
    <location>
        <begin position="85"/>
        <end position="107"/>
    </location>
</feature>
<evidence type="ECO:0000313" key="3">
    <source>
        <dbReference type="Proteomes" id="UP001175271"/>
    </source>
</evidence>
<reference evidence="2" key="1">
    <citation type="submission" date="2023-06" db="EMBL/GenBank/DDBJ databases">
        <title>Genomic analysis of the entomopathogenic nematode Steinernema hermaphroditum.</title>
        <authorList>
            <person name="Schwarz E.M."/>
            <person name="Heppert J.K."/>
            <person name="Baniya A."/>
            <person name="Schwartz H.T."/>
            <person name="Tan C.-H."/>
            <person name="Antoshechkin I."/>
            <person name="Sternberg P.W."/>
            <person name="Goodrich-Blair H."/>
            <person name="Dillman A.R."/>
        </authorList>
    </citation>
    <scope>NUCLEOTIDE SEQUENCE</scope>
    <source>
        <strain evidence="2">PS9179</strain>
        <tissue evidence="2">Whole animal</tissue>
    </source>
</reference>
<comment type="caution">
    <text evidence="2">The sequence shown here is derived from an EMBL/GenBank/DDBJ whole genome shotgun (WGS) entry which is preliminary data.</text>
</comment>
<dbReference type="AlphaFoldDB" id="A0AA39HX73"/>
<sequence length="149" mass="16810">MATFNYSSSVFVYGAELQGRGEPTQKDIIVGSVMFVVVRFASHSDDFKRDTRFFLQTIVQNFTMIIATTMIVVANNEYNLEDEAIRLFGFFTLIVTQVNNGITLLVFNPEVRRHLCGYQVFPFSVTSVSYSTKTARTNSAPKAVQEIIL</sequence>
<gene>
    <name evidence="2" type="ORF">QR680_006980</name>
</gene>